<feature type="compositionally biased region" description="Basic and acidic residues" evidence="1">
    <location>
        <begin position="40"/>
        <end position="49"/>
    </location>
</feature>
<proteinExistence type="predicted"/>
<feature type="region of interest" description="Disordered" evidence="1">
    <location>
        <begin position="40"/>
        <end position="62"/>
    </location>
</feature>
<organism evidence="2 3">
    <name type="scientific">Zingiber officinale</name>
    <name type="common">Ginger</name>
    <name type="synonym">Amomum zingiber</name>
    <dbReference type="NCBI Taxonomy" id="94328"/>
    <lineage>
        <taxon>Eukaryota</taxon>
        <taxon>Viridiplantae</taxon>
        <taxon>Streptophyta</taxon>
        <taxon>Embryophyta</taxon>
        <taxon>Tracheophyta</taxon>
        <taxon>Spermatophyta</taxon>
        <taxon>Magnoliopsida</taxon>
        <taxon>Liliopsida</taxon>
        <taxon>Zingiberales</taxon>
        <taxon>Zingiberaceae</taxon>
        <taxon>Zingiber</taxon>
    </lineage>
</organism>
<feature type="compositionally biased region" description="Polar residues" evidence="1">
    <location>
        <begin position="50"/>
        <end position="62"/>
    </location>
</feature>
<keyword evidence="3" id="KW-1185">Reference proteome</keyword>
<feature type="region of interest" description="Disordered" evidence="1">
    <location>
        <begin position="130"/>
        <end position="160"/>
    </location>
</feature>
<reference evidence="2 3" key="1">
    <citation type="submission" date="2020-08" db="EMBL/GenBank/DDBJ databases">
        <title>Plant Genome Project.</title>
        <authorList>
            <person name="Zhang R.-G."/>
        </authorList>
    </citation>
    <scope>NUCLEOTIDE SEQUENCE [LARGE SCALE GENOMIC DNA]</scope>
    <source>
        <tissue evidence="2">Rhizome</tissue>
    </source>
</reference>
<dbReference type="Proteomes" id="UP000734854">
    <property type="component" value="Unassembled WGS sequence"/>
</dbReference>
<gene>
    <name evidence="2" type="ORF">ZIOFF_028582</name>
</gene>
<name>A0A8J5GLH7_ZINOF</name>
<sequence length="178" mass="19900">MVRRLDPRVSYLDVEKSFYKNKGKMCDYAVSIPSNVIVKEPRPPKKLDTYQKNPQSVKDSNVNVSRPTMSRRLKAMKSSEGSIQDDDFELTQSEPNEVLKMRKTSSEDVSNISLLRKSEVVKPNFDSAQQNVSAGDSFRAGLDDVRGSDSDTEISNKGEVSSEDFNAINTVISSVELQ</sequence>
<evidence type="ECO:0000313" key="2">
    <source>
        <dbReference type="EMBL" id="KAG6510557.1"/>
    </source>
</evidence>
<protein>
    <submittedName>
        <fullName evidence="2">Uncharacterized protein</fullName>
    </submittedName>
</protein>
<evidence type="ECO:0000256" key="1">
    <source>
        <dbReference type="SAM" id="MobiDB-lite"/>
    </source>
</evidence>
<evidence type="ECO:0000313" key="3">
    <source>
        <dbReference type="Proteomes" id="UP000734854"/>
    </source>
</evidence>
<accession>A0A8J5GLH7</accession>
<dbReference type="EMBL" id="JACMSC010000008">
    <property type="protein sequence ID" value="KAG6510557.1"/>
    <property type="molecule type" value="Genomic_DNA"/>
</dbReference>
<dbReference type="AlphaFoldDB" id="A0A8J5GLH7"/>
<comment type="caution">
    <text evidence="2">The sequence shown here is derived from an EMBL/GenBank/DDBJ whole genome shotgun (WGS) entry which is preliminary data.</text>
</comment>